<dbReference type="EMBL" id="CAOQHR010000004">
    <property type="protein sequence ID" value="CAI6333710.1"/>
    <property type="molecule type" value="Genomic_DNA"/>
</dbReference>
<protein>
    <submittedName>
        <fullName evidence="2">Uncharacterized protein</fullName>
    </submittedName>
</protein>
<evidence type="ECO:0000256" key="1">
    <source>
        <dbReference type="SAM" id="MobiDB-lite"/>
    </source>
</evidence>
<organism evidence="2 3">
    <name type="scientific">Periconia digitata</name>
    <dbReference type="NCBI Taxonomy" id="1303443"/>
    <lineage>
        <taxon>Eukaryota</taxon>
        <taxon>Fungi</taxon>
        <taxon>Dikarya</taxon>
        <taxon>Ascomycota</taxon>
        <taxon>Pezizomycotina</taxon>
        <taxon>Dothideomycetes</taxon>
        <taxon>Pleosporomycetidae</taxon>
        <taxon>Pleosporales</taxon>
        <taxon>Massarineae</taxon>
        <taxon>Periconiaceae</taxon>
        <taxon>Periconia</taxon>
    </lineage>
</organism>
<dbReference type="AlphaFoldDB" id="A0A9W4XM97"/>
<proteinExistence type="predicted"/>
<reference evidence="2" key="1">
    <citation type="submission" date="2023-01" db="EMBL/GenBank/DDBJ databases">
        <authorList>
            <person name="Van Ghelder C."/>
            <person name="Rancurel C."/>
        </authorList>
    </citation>
    <scope>NUCLEOTIDE SEQUENCE</scope>
    <source>
        <strain evidence="2">CNCM I-4278</strain>
    </source>
</reference>
<comment type="caution">
    <text evidence="2">The sequence shown here is derived from an EMBL/GenBank/DDBJ whole genome shotgun (WGS) entry which is preliminary data.</text>
</comment>
<accession>A0A9W4XM97</accession>
<gene>
    <name evidence="2" type="ORF">PDIGIT_LOCUS6758</name>
</gene>
<evidence type="ECO:0000313" key="3">
    <source>
        <dbReference type="Proteomes" id="UP001152607"/>
    </source>
</evidence>
<feature type="region of interest" description="Disordered" evidence="1">
    <location>
        <begin position="29"/>
        <end position="56"/>
    </location>
</feature>
<keyword evidence="3" id="KW-1185">Reference proteome</keyword>
<sequence length="56" mass="6641">MRLVYVSMLRRSELIPCFSSGRHESPLWINAEHPTRRKRPTTSPSHHHHGFDESFE</sequence>
<dbReference type="Proteomes" id="UP001152607">
    <property type="component" value="Unassembled WGS sequence"/>
</dbReference>
<evidence type="ECO:0000313" key="2">
    <source>
        <dbReference type="EMBL" id="CAI6333710.1"/>
    </source>
</evidence>
<feature type="compositionally biased region" description="Basic residues" evidence="1">
    <location>
        <begin position="35"/>
        <end position="49"/>
    </location>
</feature>
<name>A0A9W4XM97_9PLEO</name>